<evidence type="ECO:0000259" key="3">
    <source>
        <dbReference type="Pfam" id="PF17853"/>
    </source>
</evidence>
<dbReference type="InterPro" id="IPR041522">
    <property type="entry name" value="CdaR_GGDEF"/>
</dbReference>
<dbReference type="InterPro" id="IPR051448">
    <property type="entry name" value="CdaR-like_regulators"/>
</dbReference>
<comment type="similarity">
    <text evidence="1">Belongs to the CdaR family.</text>
</comment>
<dbReference type="Gene3D" id="1.10.10.2840">
    <property type="entry name" value="PucR C-terminal helix-turn-helix domain"/>
    <property type="match status" value="1"/>
</dbReference>
<name>A0A7G1KLY5_9NOCA</name>
<gene>
    <name evidence="4" type="ORF">NWFMUON74_39400</name>
</gene>
<dbReference type="AlphaFoldDB" id="A0A7G1KLY5"/>
<reference evidence="4 5" key="1">
    <citation type="submission" date="2020-08" db="EMBL/GenBank/DDBJ databases">
        <title>Genome Sequencing of Nocardia wallacei strain FMUON74 and assembly.</title>
        <authorList>
            <person name="Toyokawa M."/>
            <person name="Uesaka K."/>
        </authorList>
    </citation>
    <scope>NUCLEOTIDE SEQUENCE [LARGE SCALE GENOMIC DNA]</scope>
    <source>
        <strain evidence="4 5">FMUON74</strain>
    </source>
</reference>
<dbReference type="InterPro" id="IPR042070">
    <property type="entry name" value="PucR_C-HTH_sf"/>
</dbReference>
<evidence type="ECO:0000313" key="5">
    <source>
        <dbReference type="Proteomes" id="UP000516173"/>
    </source>
</evidence>
<feature type="domain" description="PucR C-terminal helix-turn-helix" evidence="2">
    <location>
        <begin position="361"/>
        <end position="414"/>
    </location>
</feature>
<dbReference type="Proteomes" id="UP000516173">
    <property type="component" value="Chromosome"/>
</dbReference>
<dbReference type="Pfam" id="PF13556">
    <property type="entry name" value="HTH_30"/>
    <property type="match status" value="1"/>
</dbReference>
<proteinExistence type="inferred from homology"/>
<dbReference type="PANTHER" id="PTHR33744:SF1">
    <property type="entry name" value="DNA-BINDING TRANSCRIPTIONAL ACTIVATOR ADER"/>
    <property type="match status" value="1"/>
</dbReference>
<evidence type="ECO:0000259" key="2">
    <source>
        <dbReference type="Pfam" id="PF13556"/>
    </source>
</evidence>
<dbReference type="Pfam" id="PF17853">
    <property type="entry name" value="GGDEF_2"/>
    <property type="match status" value="1"/>
</dbReference>
<accession>A0A7G1KLY5</accession>
<dbReference type="PANTHER" id="PTHR33744">
    <property type="entry name" value="CARBOHYDRATE DIACID REGULATOR"/>
    <property type="match status" value="1"/>
</dbReference>
<evidence type="ECO:0000313" key="4">
    <source>
        <dbReference type="EMBL" id="BCK56168.1"/>
    </source>
</evidence>
<dbReference type="KEGG" id="nwl:NWFMUON74_39400"/>
<keyword evidence="5" id="KW-1185">Reference proteome</keyword>
<dbReference type="EMBL" id="AP023396">
    <property type="protein sequence ID" value="BCK56168.1"/>
    <property type="molecule type" value="Genomic_DNA"/>
</dbReference>
<dbReference type="InterPro" id="IPR025736">
    <property type="entry name" value="PucR_C-HTH_dom"/>
</dbReference>
<evidence type="ECO:0000256" key="1">
    <source>
        <dbReference type="ARBA" id="ARBA00006754"/>
    </source>
</evidence>
<organism evidence="4 5">
    <name type="scientific">Nocardia wallacei</name>
    <dbReference type="NCBI Taxonomy" id="480035"/>
    <lineage>
        <taxon>Bacteria</taxon>
        <taxon>Bacillati</taxon>
        <taxon>Actinomycetota</taxon>
        <taxon>Actinomycetes</taxon>
        <taxon>Mycobacteriales</taxon>
        <taxon>Nocardiaceae</taxon>
        <taxon>Nocardia</taxon>
    </lineage>
</organism>
<feature type="domain" description="CdaR GGDEF-like" evidence="3">
    <location>
        <begin position="201"/>
        <end position="309"/>
    </location>
</feature>
<protein>
    <submittedName>
        <fullName evidence="4">ABC transporter substrate-binding protein</fullName>
    </submittedName>
</protein>
<sequence>MGGWIRLLRPRGEQALAGSVLPVATVEELTGRLGAGPAGWAVELGGAIADRIVAEVPELGVHGIVEMVRVGGEAVALQATAALAEETDFRVAAVPEVLLGPAEVVSRGVGVEHMLRSIRVAHALAVERVLDAAEQLVPASERFAQMRRVNEVLFDITERLSDEMASEYGRAHDAWLASSAALRREVLQEILRGGHVPPDRAVRSLGYDLSRHHLALVVWTDDYTGTRAHQLEEAATAVLAACACTTTLIVPVGGRRVWAWGAQVSGAPSRPQTSWPRPPAGVRVAMGLPGSGVAGFVSSHRQALEAERVATLSVLAREVFDYQDLDVVAMLSSDLERAREFVRRELGGLADPGEAVAAVRATLKCYLDVGRSLAEAAALLHVARNTVAYRVQRAEQLRGCKISERRLPLQAALALADELGTAVLGHAPVTG</sequence>